<comment type="caution">
    <text evidence="2">The sequence shown here is derived from an EMBL/GenBank/DDBJ whole genome shotgun (WGS) entry which is preliminary data.</text>
</comment>
<gene>
    <name evidence="2" type="ORF">DVH24_008037</name>
</gene>
<organism evidence="2 3">
    <name type="scientific">Malus domestica</name>
    <name type="common">Apple</name>
    <name type="synonym">Pyrus malus</name>
    <dbReference type="NCBI Taxonomy" id="3750"/>
    <lineage>
        <taxon>Eukaryota</taxon>
        <taxon>Viridiplantae</taxon>
        <taxon>Streptophyta</taxon>
        <taxon>Embryophyta</taxon>
        <taxon>Tracheophyta</taxon>
        <taxon>Spermatophyta</taxon>
        <taxon>Magnoliopsida</taxon>
        <taxon>eudicotyledons</taxon>
        <taxon>Gunneridae</taxon>
        <taxon>Pentapetalae</taxon>
        <taxon>rosids</taxon>
        <taxon>fabids</taxon>
        <taxon>Rosales</taxon>
        <taxon>Rosaceae</taxon>
        <taxon>Amygdaloideae</taxon>
        <taxon>Maleae</taxon>
        <taxon>Malus</taxon>
    </lineage>
</organism>
<accession>A0A498JL21</accession>
<dbReference type="AlphaFoldDB" id="A0A498JL21"/>
<evidence type="ECO:0000259" key="1">
    <source>
        <dbReference type="Pfam" id="PF26130"/>
    </source>
</evidence>
<protein>
    <recommendedName>
        <fullName evidence="1">PB1-like domain-containing protein</fullName>
    </recommendedName>
</protein>
<evidence type="ECO:0000313" key="3">
    <source>
        <dbReference type="Proteomes" id="UP000290289"/>
    </source>
</evidence>
<keyword evidence="3" id="KW-1185">Reference proteome</keyword>
<evidence type="ECO:0000313" key="2">
    <source>
        <dbReference type="EMBL" id="RXH95537.1"/>
    </source>
</evidence>
<proteinExistence type="predicted"/>
<dbReference type="InterPro" id="IPR058594">
    <property type="entry name" value="PB1-like_dom_pln"/>
</dbReference>
<name>A0A498JL21_MALDO</name>
<dbReference type="Pfam" id="PF26130">
    <property type="entry name" value="PB1-like"/>
    <property type="match status" value="1"/>
</dbReference>
<sequence>MLSLVAVISRLHPLLFDEKKEGGKERRCGRGPGFLRNEIYPYLVSIRLHHGGKLGHERYYGGKVTYINYCDKDLMALLIRDGQRLWQAGYSEMFMNYYYKITNMNICNGLKPIQSDVNV</sequence>
<reference evidence="2 3" key="1">
    <citation type="submission" date="2018-10" db="EMBL/GenBank/DDBJ databases">
        <title>A high-quality apple genome assembly.</title>
        <authorList>
            <person name="Hu J."/>
        </authorList>
    </citation>
    <scope>NUCLEOTIDE SEQUENCE [LARGE SCALE GENOMIC DNA]</scope>
    <source>
        <strain evidence="3">cv. HFTH1</strain>
        <tissue evidence="2">Young leaf</tissue>
    </source>
</reference>
<dbReference type="Proteomes" id="UP000290289">
    <property type="component" value="Chromosome 6"/>
</dbReference>
<feature type="domain" description="PB1-like" evidence="1">
    <location>
        <begin position="44"/>
        <end position="117"/>
    </location>
</feature>
<dbReference type="EMBL" id="RDQH01000332">
    <property type="protein sequence ID" value="RXH95537.1"/>
    <property type="molecule type" value="Genomic_DNA"/>
</dbReference>